<name>A0A388TFS3_9BACT</name>
<reference evidence="1 2" key="1">
    <citation type="journal article" date="2019" name="ISME J.">
        <title>Genome analyses of uncultured TG2/ZB3 bacteria in 'Margulisbacteria' specifically attached to ectosymbiotic spirochetes of protists in the termite gut.</title>
        <authorList>
            <person name="Utami Y.D."/>
            <person name="Kuwahara H."/>
            <person name="Igai K."/>
            <person name="Murakami T."/>
            <person name="Sugaya K."/>
            <person name="Morikawa T."/>
            <person name="Nagura Y."/>
            <person name="Yuki M."/>
            <person name="Deevong P."/>
            <person name="Inoue T."/>
            <person name="Kihara K."/>
            <person name="Lo N."/>
            <person name="Yamada A."/>
            <person name="Ohkuma M."/>
            <person name="Hongoh Y."/>
        </authorList>
    </citation>
    <scope>NUCLEOTIDE SEQUENCE [LARGE SCALE GENOMIC DNA]</scope>
    <source>
        <strain evidence="1">NkOx7-02</strain>
    </source>
</reference>
<dbReference type="AlphaFoldDB" id="A0A388TFS3"/>
<sequence>MSKLAINGGTKVRQTNFPPYLPIGAEELARVQEVFRSSIFSRFLGAWHEDFYGGPQVRALEKEWAEFFGVKHAVSVNSATSALYCSVGALGIEPLDEIIVSPYTMSASATAPLIYNAIPVFADVEPDCFCLSASEVERKITDKTKAIIVVDIMGQPYDQRINEIARRRNIKIIEDCAQAPYARYKEKFAGTLGDIGVYSLNYHKHIHSGEGGIIVTNDDALANKLRLIRNHAEAVVEAKGETDLTNMLGFNYRMTEV</sequence>
<accession>A0A388TFS3</accession>
<evidence type="ECO:0000313" key="2">
    <source>
        <dbReference type="Proteomes" id="UP000275925"/>
    </source>
</evidence>
<protein>
    <submittedName>
        <fullName evidence="1">Pyridoxal phosphate-dependent aspartate aminotransferase superfamily</fullName>
    </submittedName>
</protein>
<dbReference type="InterPro" id="IPR000653">
    <property type="entry name" value="DegT/StrS_aminotransferase"/>
</dbReference>
<dbReference type="Proteomes" id="UP000275925">
    <property type="component" value="Unassembled WGS sequence"/>
</dbReference>
<keyword evidence="1" id="KW-0032">Aminotransferase</keyword>
<dbReference type="GO" id="GO:0030170">
    <property type="term" value="F:pyridoxal phosphate binding"/>
    <property type="evidence" value="ECO:0007669"/>
    <property type="project" value="TreeGrafter"/>
</dbReference>
<evidence type="ECO:0000313" key="1">
    <source>
        <dbReference type="EMBL" id="GBR75480.1"/>
    </source>
</evidence>
<dbReference type="InterPro" id="IPR015421">
    <property type="entry name" value="PyrdxlP-dep_Trfase_major"/>
</dbReference>
<gene>
    <name evidence="1" type="ORF">NO2_0152</name>
</gene>
<proteinExistence type="predicted"/>
<dbReference type="PANTHER" id="PTHR30244">
    <property type="entry name" value="TRANSAMINASE"/>
    <property type="match status" value="1"/>
</dbReference>
<dbReference type="Gene3D" id="3.40.640.10">
    <property type="entry name" value="Type I PLP-dependent aspartate aminotransferase-like (Major domain)"/>
    <property type="match status" value="1"/>
</dbReference>
<comment type="caution">
    <text evidence="1">The sequence shown here is derived from an EMBL/GenBank/DDBJ whole genome shotgun (WGS) entry which is preliminary data.</text>
</comment>
<keyword evidence="1" id="KW-0808">Transferase</keyword>
<organism evidence="1 2">
    <name type="scientific">Candidatus Termititenax persephonae</name>
    <dbReference type="NCBI Taxonomy" id="2218525"/>
    <lineage>
        <taxon>Bacteria</taxon>
        <taxon>Bacillati</taxon>
        <taxon>Candidatus Margulisiibacteriota</taxon>
        <taxon>Candidatus Termititenacia</taxon>
        <taxon>Candidatus Termititenacales</taxon>
        <taxon>Candidatus Termititenacaceae</taxon>
        <taxon>Candidatus Termititenax</taxon>
    </lineage>
</organism>
<dbReference type="GO" id="GO:0000271">
    <property type="term" value="P:polysaccharide biosynthetic process"/>
    <property type="evidence" value="ECO:0007669"/>
    <property type="project" value="TreeGrafter"/>
</dbReference>
<dbReference type="SUPFAM" id="SSF53383">
    <property type="entry name" value="PLP-dependent transferases"/>
    <property type="match status" value="1"/>
</dbReference>
<dbReference type="InterPro" id="IPR015424">
    <property type="entry name" value="PyrdxlP-dep_Trfase"/>
</dbReference>
<dbReference type="EMBL" id="BGZO01000003">
    <property type="protein sequence ID" value="GBR75480.1"/>
    <property type="molecule type" value="Genomic_DNA"/>
</dbReference>
<dbReference type="Pfam" id="PF01041">
    <property type="entry name" value="DegT_DnrJ_EryC1"/>
    <property type="match status" value="1"/>
</dbReference>
<keyword evidence="2" id="KW-1185">Reference proteome</keyword>
<dbReference type="GO" id="GO:0008483">
    <property type="term" value="F:transaminase activity"/>
    <property type="evidence" value="ECO:0007669"/>
    <property type="project" value="UniProtKB-KW"/>
</dbReference>
<dbReference type="PANTHER" id="PTHR30244:SF34">
    <property type="entry name" value="DTDP-4-AMINO-4,6-DIDEOXYGALACTOSE TRANSAMINASE"/>
    <property type="match status" value="1"/>
</dbReference>
<feature type="non-terminal residue" evidence="1">
    <location>
        <position position="257"/>
    </location>
</feature>